<dbReference type="Pfam" id="PF03988">
    <property type="entry name" value="DUF347"/>
    <property type="match status" value="3"/>
</dbReference>
<dbReference type="RefSeq" id="WP_311696940.1">
    <property type="nucleotide sequence ID" value="NZ_JAVREY010000024.1"/>
</dbReference>
<evidence type="ECO:0008006" key="4">
    <source>
        <dbReference type="Google" id="ProtNLM"/>
    </source>
</evidence>
<accession>A0ABU2TWY4</accession>
<evidence type="ECO:0000256" key="1">
    <source>
        <dbReference type="SAM" id="Phobius"/>
    </source>
</evidence>
<feature type="transmembrane region" description="Helical" evidence="1">
    <location>
        <begin position="141"/>
        <end position="159"/>
    </location>
</feature>
<feature type="transmembrane region" description="Helical" evidence="1">
    <location>
        <begin position="20"/>
        <end position="40"/>
    </location>
</feature>
<gene>
    <name evidence="2" type="ORF">RM764_21120</name>
</gene>
<organism evidence="2 3">
    <name type="scientific">Streptomyces gibsoniae</name>
    <dbReference type="NCBI Taxonomy" id="3075529"/>
    <lineage>
        <taxon>Bacteria</taxon>
        <taxon>Bacillati</taxon>
        <taxon>Actinomycetota</taxon>
        <taxon>Actinomycetes</taxon>
        <taxon>Kitasatosporales</taxon>
        <taxon>Streptomycetaceae</taxon>
        <taxon>Streptomyces</taxon>
    </lineage>
</organism>
<keyword evidence="1" id="KW-0472">Membrane</keyword>
<sequence>MAKGLSTALGESASDYLVQAMVPQLAVVLGVAAFLVALVIQFRQARYRAWTYWFAVAMVGIFGTMAADVMHVALGVPYTLSSALYAVLLLAVFWLWRRTEGTLSIHTIDSPRREAFYWATVVATFAMGTALGDFTAFTLHLGYFTSASVFAVLILIPAARYRWMRWNPVFCFWSAYVITRPLGASIADGLGKPRSVGGLGLGDGPVTLVLLALIVLVVAYLAVTKADVQRVYEPAAAPESAAARV</sequence>
<proteinExistence type="predicted"/>
<protein>
    <recommendedName>
        <fullName evidence="4">Membrane-anchored protein</fullName>
    </recommendedName>
</protein>
<keyword evidence="1" id="KW-0812">Transmembrane</keyword>
<feature type="transmembrane region" description="Helical" evidence="1">
    <location>
        <begin position="206"/>
        <end position="223"/>
    </location>
</feature>
<dbReference type="InterPro" id="IPR007136">
    <property type="entry name" value="DUF347"/>
</dbReference>
<feature type="transmembrane region" description="Helical" evidence="1">
    <location>
        <begin position="78"/>
        <end position="96"/>
    </location>
</feature>
<feature type="transmembrane region" description="Helical" evidence="1">
    <location>
        <begin position="166"/>
        <end position="186"/>
    </location>
</feature>
<comment type="caution">
    <text evidence="2">The sequence shown here is derived from an EMBL/GenBank/DDBJ whole genome shotgun (WGS) entry which is preliminary data.</text>
</comment>
<keyword evidence="3" id="KW-1185">Reference proteome</keyword>
<dbReference type="EMBL" id="JAVREY010000024">
    <property type="protein sequence ID" value="MDT0465472.1"/>
    <property type="molecule type" value="Genomic_DNA"/>
</dbReference>
<dbReference type="Proteomes" id="UP001183809">
    <property type="component" value="Unassembled WGS sequence"/>
</dbReference>
<feature type="transmembrane region" description="Helical" evidence="1">
    <location>
        <begin position="52"/>
        <end position="72"/>
    </location>
</feature>
<evidence type="ECO:0000313" key="2">
    <source>
        <dbReference type="EMBL" id="MDT0465472.1"/>
    </source>
</evidence>
<feature type="transmembrane region" description="Helical" evidence="1">
    <location>
        <begin position="116"/>
        <end position="135"/>
    </location>
</feature>
<reference evidence="3" key="1">
    <citation type="submission" date="2023-07" db="EMBL/GenBank/DDBJ databases">
        <title>30 novel species of actinomycetes from the DSMZ collection.</title>
        <authorList>
            <person name="Nouioui I."/>
        </authorList>
    </citation>
    <scope>NUCLEOTIDE SEQUENCE [LARGE SCALE GENOMIC DNA]</scope>
    <source>
        <strain evidence="3">DSM 41699</strain>
    </source>
</reference>
<name>A0ABU2TWY4_9ACTN</name>
<keyword evidence="1" id="KW-1133">Transmembrane helix</keyword>
<evidence type="ECO:0000313" key="3">
    <source>
        <dbReference type="Proteomes" id="UP001183809"/>
    </source>
</evidence>